<dbReference type="Gene3D" id="3.10.290.10">
    <property type="entry name" value="RNA-binding S4 domain"/>
    <property type="match status" value="1"/>
</dbReference>
<dbReference type="EMBL" id="CP026604">
    <property type="protein sequence ID" value="AWB68275.1"/>
    <property type="molecule type" value="Genomic_DNA"/>
</dbReference>
<reference evidence="3 4" key="1">
    <citation type="submission" date="2018-01" db="EMBL/GenBank/DDBJ databases">
        <title>Genome sequence of a Cantenovulum-like bacteria.</title>
        <authorList>
            <person name="Tan W.R."/>
            <person name="Lau N.-S."/>
            <person name="Go F."/>
            <person name="Amirul A.-A.A."/>
        </authorList>
    </citation>
    <scope>NUCLEOTIDE SEQUENCE [LARGE SCALE GENOMIC DNA]</scope>
    <source>
        <strain evidence="3 4">CCB-QB4</strain>
    </source>
</reference>
<dbReference type="InterPro" id="IPR036986">
    <property type="entry name" value="S4_RNA-bd_sf"/>
</dbReference>
<gene>
    <name evidence="3" type="ORF">C2869_18465</name>
</gene>
<dbReference type="PROSITE" id="PS50889">
    <property type="entry name" value="S4"/>
    <property type="match status" value="1"/>
</dbReference>
<protein>
    <submittedName>
        <fullName evidence="3">RNA-binding S4 domain-containing protein</fullName>
    </submittedName>
</protein>
<evidence type="ECO:0000256" key="1">
    <source>
        <dbReference type="PROSITE-ProRule" id="PRU00182"/>
    </source>
</evidence>
<sequence>MQIIYINREPVELYKILKFENLVAGGGEAKLVIAEGYVLVNGELETQKRKKIYHGDVIEFDGETFQVEREAGVVATAKSASSTQSKTTSKSENNKPTKVKRPAIRF</sequence>
<feature type="compositionally biased region" description="Basic residues" evidence="2">
    <location>
        <begin position="97"/>
        <end position="106"/>
    </location>
</feature>
<keyword evidence="1" id="KW-0694">RNA-binding</keyword>
<proteinExistence type="predicted"/>
<dbReference type="OrthoDB" id="9802835at2"/>
<dbReference type="RefSeq" id="WP_108604339.1">
    <property type="nucleotide sequence ID" value="NZ_CP026604.1"/>
</dbReference>
<dbReference type="SUPFAM" id="SSF55174">
    <property type="entry name" value="Alpha-L RNA-binding motif"/>
    <property type="match status" value="1"/>
</dbReference>
<evidence type="ECO:0000256" key="2">
    <source>
        <dbReference type="SAM" id="MobiDB-lite"/>
    </source>
</evidence>
<evidence type="ECO:0000313" key="3">
    <source>
        <dbReference type="EMBL" id="AWB68275.1"/>
    </source>
</evidence>
<feature type="region of interest" description="Disordered" evidence="2">
    <location>
        <begin position="76"/>
        <end position="106"/>
    </location>
</feature>
<dbReference type="Pfam" id="PF13275">
    <property type="entry name" value="S4_2"/>
    <property type="match status" value="1"/>
</dbReference>
<accession>A0A2S0VVQ4</accession>
<organism evidence="3 4">
    <name type="scientific">Saccharobesus litoralis</name>
    <dbReference type="NCBI Taxonomy" id="2172099"/>
    <lineage>
        <taxon>Bacteria</taxon>
        <taxon>Pseudomonadati</taxon>
        <taxon>Pseudomonadota</taxon>
        <taxon>Gammaproteobacteria</taxon>
        <taxon>Alteromonadales</taxon>
        <taxon>Alteromonadaceae</taxon>
        <taxon>Saccharobesus</taxon>
    </lineage>
</organism>
<dbReference type="GO" id="GO:0003723">
    <property type="term" value="F:RNA binding"/>
    <property type="evidence" value="ECO:0007669"/>
    <property type="project" value="UniProtKB-KW"/>
</dbReference>
<dbReference type="CDD" id="cd00165">
    <property type="entry name" value="S4"/>
    <property type="match status" value="1"/>
</dbReference>
<feature type="compositionally biased region" description="Low complexity" evidence="2">
    <location>
        <begin position="76"/>
        <end position="91"/>
    </location>
</feature>
<evidence type="ECO:0000313" key="4">
    <source>
        <dbReference type="Proteomes" id="UP000244441"/>
    </source>
</evidence>
<dbReference type="AlphaFoldDB" id="A0A2S0VVQ4"/>
<keyword evidence="4" id="KW-1185">Reference proteome</keyword>
<dbReference type="Proteomes" id="UP000244441">
    <property type="component" value="Chromosome"/>
</dbReference>
<name>A0A2S0VVQ4_9ALTE</name>
<dbReference type="KEGG" id="cate:C2869_18465"/>